<dbReference type="Pfam" id="PF08937">
    <property type="entry name" value="ThsB_TIR"/>
    <property type="match status" value="1"/>
</dbReference>
<reference evidence="3" key="1">
    <citation type="submission" date="2016-10" db="EMBL/GenBank/DDBJ databases">
        <authorList>
            <person name="Varghese N."/>
            <person name="Submissions S."/>
        </authorList>
    </citation>
    <scope>NUCLEOTIDE SEQUENCE [LARGE SCALE GENOMIC DNA]</scope>
    <source>
        <strain evidence="3">P18</strain>
    </source>
</reference>
<evidence type="ECO:0000259" key="1">
    <source>
        <dbReference type="Pfam" id="PF08937"/>
    </source>
</evidence>
<dbReference type="Gene3D" id="3.40.50.11200">
    <property type="match status" value="1"/>
</dbReference>
<dbReference type="OrthoDB" id="9811746at2"/>
<dbReference type="InterPro" id="IPR036490">
    <property type="entry name" value="ThsB_TIR-like_sf"/>
</dbReference>
<sequence length="161" mass="18393">MARKVFYSFHYKPDISRVMTVRNRWVTQGGQMKSQVIDRAEFESVKRQGDLAVKRWINSQMNDTSVTVVLIGTETLIRPYVQYEIQKSVERGNGIIGVRINNIKDFNGYYSSAGNVMTPIMINGRSIPFSNIADAIYDYTSDDGYNNLGDWVERAARLHGK</sequence>
<dbReference type="EMBL" id="FOXO01000001">
    <property type="protein sequence ID" value="SFP36730.1"/>
    <property type="molecule type" value="Genomic_DNA"/>
</dbReference>
<proteinExistence type="predicted"/>
<evidence type="ECO:0000313" key="2">
    <source>
        <dbReference type="EMBL" id="SFP36730.1"/>
    </source>
</evidence>
<keyword evidence="3" id="KW-1185">Reference proteome</keyword>
<dbReference type="SUPFAM" id="SSF52206">
    <property type="entry name" value="Hypothetical protein MTH538"/>
    <property type="match status" value="1"/>
</dbReference>
<dbReference type="Proteomes" id="UP000182624">
    <property type="component" value="Unassembled WGS sequence"/>
</dbReference>
<dbReference type="AlphaFoldDB" id="A0A1I5PSA8"/>
<evidence type="ECO:0000313" key="3">
    <source>
        <dbReference type="Proteomes" id="UP000182624"/>
    </source>
</evidence>
<name>A0A1I5PSA8_9FIRM</name>
<dbReference type="RefSeq" id="WP_074882856.1">
    <property type="nucleotide sequence ID" value="NZ_FOXO01000001.1"/>
</dbReference>
<gene>
    <name evidence="2" type="ORF">SAMN04487928_101117</name>
</gene>
<accession>A0A1I5PSA8</accession>
<dbReference type="InterPro" id="IPR015032">
    <property type="entry name" value="ThsB__TIR-like_domain"/>
</dbReference>
<feature type="domain" description="Thoeris protein ThsB TIR-like" evidence="1">
    <location>
        <begin position="6"/>
        <end position="103"/>
    </location>
</feature>
<organism evidence="2 3">
    <name type="scientific">Butyrivibrio proteoclasticus</name>
    <dbReference type="NCBI Taxonomy" id="43305"/>
    <lineage>
        <taxon>Bacteria</taxon>
        <taxon>Bacillati</taxon>
        <taxon>Bacillota</taxon>
        <taxon>Clostridia</taxon>
        <taxon>Lachnospirales</taxon>
        <taxon>Lachnospiraceae</taxon>
        <taxon>Butyrivibrio</taxon>
    </lineage>
</organism>
<protein>
    <submittedName>
        <fullName evidence="2">MTH538 TIR-like domain</fullName>
    </submittedName>
</protein>